<keyword evidence="1" id="KW-1185">Reference proteome</keyword>
<dbReference type="InterPro" id="IPR043136">
    <property type="entry name" value="B30.2/SPRY_sf"/>
</dbReference>
<sequence>MARNYFISDVGYEFSKFFYFYETKIIQLQGDDLRYVVEIGLKNDNSEVKLCIDGENISDPESDDDVGVCINYDKNDKEGVVDIEGLTLKEGDFLGCGIVFPPRSNSEESPFVFFTHNKKQIGKGIVVDKGSSNFRPFICLKSASVDTNFGCDMENCFNFNVLLFQHFVSNEYYSEEDFEKEEMEED</sequence>
<dbReference type="Proteomes" id="UP000095281">
    <property type="component" value="Unplaced"/>
</dbReference>
<dbReference type="WBParaSite" id="MhA1_Contig860.frz3.gene3">
    <property type="protein sequence ID" value="MhA1_Contig860.frz3.gene3"/>
    <property type="gene ID" value="MhA1_Contig860.frz3.gene3"/>
</dbReference>
<organism evidence="1 2">
    <name type="scientific">Meloidogyne hapla</name>
    <name type="common">Root-knot nematode worm</name>
    <dbReference type="NCBI Taxonomy" id="6305"/>
    <lineage>
        <taxon>Eukaryota</taxon>
        <taxon>Metazoa</taxon>
        <taxon>Ecdysozoa</taxon>
        <taxon>Nematoda</taxon>
        <taxon>Chromadorea</taxon>
        <taxon>Rhabditida</taxon>
        <taxon>Tylenchina</taxon>
        <taxon>Tylenchomorpha</taxon>
        <taxon>Tylenchoidea</taxon>
        <taxon>Meloidogynidae</taxon>
        <taxon>Meloidogyninae</taxon>
        <taxon>Meloidogyne</taxon>
    </lineage>
</organism>
<accession>A0A1I8C0U5</accession>
<evidence type="ECO:0000313" key="1">
    <source>
        <dbReference type="Proteomes" id="UP000095281"/>
    </source>
</evidence>
<name>A0A1I8C0U5_MELHA</name>
<reference evidence="2" key="1">
    <citation type="submission" date="2016-11" db="UniProtKB">
        <authorList>
            <consortium name="WormBaseParasite"/>
        </authorList>
    </citation>
    <scope>IDENTIFICATION</scope>
</reference>
<protein>
    <submittedName>
        <fullName evidence="2">SPRY domain-containing protein</fullName>
    </submittedName>
</protein>
<evidence type="ECO:0000313" key="2">
    <source>
        <dbReference type="WBParaSite" id="MhA1_Contig860.frz3.gene3"/>
    </source>
</evidence>
<dbReference type="AlphaFoldDB" id="A0A1I8C0U5"/>
<proteinExistence type="predicted"/>
<dbReference type="Gene3D" id="2.60.120.920">
    <property type="match status" value="1"/>
</dbReference>